<reference evidence="3 4" key="1">
    <citation type="journal article" date="2004" name="Science">
        <title>The genome of the diatom Thalassiosira pseudonana: ecology, evolution, and metabolism.</title>
        <authorList>
            <person name="Armbrust E.V."/>
            <person name="Berges J.A."/>
            <person name="Bowler C."/>
            <person name="Green B.R."/>
            <person name="Martinez D."/>
            <person name="Putnam N.H."/>
            <person name="Zhou S."/>
            <person name="Allen A.E."/>
            <person name="Apt K.E."/>
            <person name="Bechner M."/>
            <person name="Brzezinski M.A."/>
            <person name="Chaal B.K."/>
            <person name="Chiovitti A."/>
            <person name="Davis A.K."/>
            <person name="Demarest M.S."/>
            <person name="Detter J.C."/>
            <person name="Glavina T."/>
            <person name="Goodstein D."/>
            <person name="Hadi M.Z."/>
            <person name="Hellsten U."/>
            <person name="Hildebrand M."/>
            <person name="Jenkins B.D."/>
            <person name="Jurka J."/>
            <person name="Kapitonov V.V."/>
            <person name="Kroger N."/>
            <person name="Lau W.W."/>
            <person name="Lane T.W."/>
            <person name="Larimer F.W."/>
            <person name="Lippmeier J.C."/>
            <person name="Lucas S."/>
            <person name="Medina M."/>
            <person name="Montsant A."/>
            <person name="Obornik M."/>
            <person name="Parker M.S."/>
            <person name="Palenik B."/>
            <person name="Pazour G.J."/>
            <person name="Richardson P.M."/>
            <person name="Rynearson T.A."/>
            <person name="Saito M.A."/>
            <person name="Schwartz D.C."/>
            <person name="Thamatrakoln K."/>
            <person name="Valentin K."/>
            <person name="Vardi A."/>
            <person name="Wilkerson F.P."/>
            <person name="Rokhsar D.S."/>
        </authorList>
    </citation>
    <scope>NUCLEOTIDE SEQUENCE [LARGE SCALE GENOMIC DNA]</scope>
    <source>
        <strain evidence="3 4">CCMP1335</strain>
    </source>
</reference>
<dbReference type="RefSeq" id="XP_002289905.1">
    <property type="nucleotide sequence ID" value="XM_002289869.1"/>
</dbReference>
<feature type="compositionally biased region" description="Polar residues" evidence="1">
    <location>
        <begin position="215"/>
        <end position="231"/>
    </location>
</feature>
<dbReference type="Proteomes" id="UP000001449">
    <property type="component" value="Chromosome 4"/>
</dbReference>
<dbReference type="InParanoid" id="B8C019"/>
<evidence type="ECO:0000313" key="3">
    <source>
        <dbReference type="EMBL" id="EED93442.1"/>
    </source>
</evidence>
<evidence type="ECO:0008006" key="5">
    <source>
        <dbReference type="Google" id="ProtNLM"/>
    </source>
</evidence>
<proteinExistence type="predicted"/>
<dbReference type="AlphaFoldDB" id="B8C019"/>
<feature type="compositionally biased region" description="Gly residues" evidence="1">
    <location>
        <begin position="279"/>
        <end position="288"/>
    </location>
</feature>
<dbReference type="PANTHER" id="PTHR39219">
    <property type="entry name" value="ER MEMBRANE PROTEIN COMPLEX SUBUNIT 10"/>
    <property type="match status" value="1"/>
</dbReference>
<keyword evidence="2" id="KW-0732">Signal</keyword>
<keyword evidence="4" id="KW-1185">Reference proteome</keyword>
<dbReference type="HOGENOM" id="CLU_954620_0_0_1"/>
<evidence type="ECO:0000313" key="4">
    <source>
        <dbReference type="Proteomes" id="UP000001449"/>
    </source>
</evidence>
<evidence type="ECO:0000256" key="1">
    <source>
        <dbReference type="SAM" id="MobiDB-lite"/>
    </source>
</evidence>
<gene>
    <name evidence="3" type="ORF">THAPSDRAFT_4701</name>
</gene>
<dbReference type="KEGG" id="tps:THAPSDRAFT_4701"/>
<dbReference type="EMBL" id="CM000641">
    <property type="protein sequence ID" value="EED93442.1"/>
    <property type="molecule type" value="Genomic_DNA"/>
</dbReference>
<feature type="signal peptide" evidence="2">
    <location>
        <begin position="1"/>
        <end position="21"/>
    </location>
</feature>
<dbReference type="STRING" id="35128.B8C019"/>
<feature type="region of interest" description="Disordered" evidence="1">
    <location>
        <begin position="213"/>
        <end position="236"/>
    </location>
</feature>
<feature type="region of interest" description="Disordered" evidence="1">
    <location>
        <begin position="272"/>
        <end position="302"/>
    </location>
</feature>
<dbReference type="GeneID" id="7443734"/>
<protein>
    <recommendedName>
        <fullName evidence="5">ER membrane protein complex subunit 10</fullName>
    </recommendedName>
</protein>
<organism evidence="3 4">
    <name type="scientific">Thalassiosira pseudonana</name>
    <name type="common">Marine diatom</name>
    <name type="synonym">Cyclotella nana</name>
    <dbReference type="NCBI Taxonomy" id="35128"/>
    <lineage>
        <taxon>Eukaryota</taxon>
        <taxon>Sar</taxon>
        <taxon>Stramenopiles</taxon>
        <taxon>Ochrophyta</taxon>
        <taxon>Bacillariophyta</taxon>
        <taxon>Coscinodiscophyceae</taxon>
        <taxon>Thalassiosirophycidae</taxon>
        <taxon>Thalassiosirales</taxon>
        <taxon>Thalassiosiraceae</taxon>
        <taxon>Thalassiosira</taxon>
    </lineage>
</organism>
<dbReference type="CDD" id="cd22209">
    <property type="entry name" value="EMC10"/>
    <property type="match status" value="1"/>
</dbReference>
<reference evidence="3 4" key="2">
    <citation type="journal article" date="2008" name="Nature">
        <title>The Phaeodactylum genome reveals the evolutionary history of diatom genomes.</title>
        <authorList>
            <person name="Bowler C."/>
            <person name="Allen A.E."/>
            <person name="Badger J.H."/>
            <person name="Grimwood J."/>
            <person name="Jabbari K."/>
            <person name="Kuo A."/>
            <person name="Maheswari U."/>
            <person name="Martens C."/>
            <person name="Maumus F."/>
            <person name="Otillar R.P."/>
            <person name="Rayko E."/>
            <person name="Salamov A."/>
            <person name="Vandepoele K."/>
            <person name="Beszteri B."/>
            <person name="Gruber A."/>
            <person name="Heijde M."/>
            <person name="Katinka M."/>
            <person name="Mock T."/>
            <person name="Valentin K."/>
            <person name="Verret F."/>
            <person name="Berges J.A."/>
            <person name="Brownlee C."/>
            <person name="Cadoret J.P."/>
            <person name="Chiovitti A."/>
            <person name="Choi C.J."/>
            <person name="Coesel S."/>
            <person name="De Martino A."/>
            <person name="Detter J.C."/>
            <person name="Durkin C."/>
            <person name="Falciatore A."/>
            <person name="Fournet J."/>
            <person name="Haruta M."/>
            <person name="Huysman M.J."/>
            <person name="Jenkins B.D."/>
            <person name="Jiroutova K."/>
            <person name="Jorgensen R.E."/>
            <person name="Joubert Y."/>
            <person name="Kaplan A."/>
            <person name="Kroger N."/>
            <person name="Kroth P.G."/>
            <person name="La Roche J."/>
            <person name="Lindquist E."/>
            <person name="Lommer M."/>
            <person name="Martin-Jezequel V."/>
            <person name="Lopez P.J."/>
            <person name="Lucas S."/>
            <person name="Mangogna M."/>
            <person name="McGinnis K."/>
            <person name="Medlin L.K."/>
            <person name="Montsant A."/>
            <person name="Oudot-Le Secq M.P."/>
            <person name="Napoli C."/>
            <person name="Obornik M."/>
            <person name="Parker M.S."/>
            <person name="Petit J.L."/>
            <person name="Porcel B.M."/>
            <person name="Poulsen N."/>
            <person name="Robison M."/>
            <person name="Rychlewski L."/>
            <person name="Rynearson T.A."/>
            <person name="Schmutz J."/>
            <person name="Shapiro H."/>
            <person name="Siaut M."/>
            <person name="Stanley M."/>
            <person name="Sussman M.R."/>
            <person name="Taylor A.R."/>
            <person name="Vardi A."/>
            <person name="von Dassow P."/>
            <person name="Vyverman W."/>
            <person name="Willis A."/>
            <person name="Wyrwicz L.S."/>
            <person name="Rokhsar D.S."/>
            <person name="Weissenbach J."/>
            <person name="Armbrust E.V."/>
            <person name="Green B.R."/>
            <person name="Van de Peer Y."/>
            <person name="Grigoriev I.V."/>
        </authorList>
    </citation>
    <scope>NUCLEOTIDE SEQUENCE [LARGE SCALE GENOMIC DNA]</scope>
    <source>
        <strain evidence="3 4">CCMP1335</strain>
    </source>
</reference>
<sequence length="302" mass="32384">MFATPSLLVVLVLSSIGCINALDARKSYNLYHVLGNESKPTPRGTITIAPSDGEGSLVATYHPDESAQLDISSFDSMVDSGGLYTLLVLEEGDSPSNNGHHVSASVPGCSLRRSNLREDISLSLSPTGKLMSVSYRPLISPLAAKTCDKLKPLAEKPEAIFGRNINEDGGESSKGNLMLFKTTVGFEGSKPMMTIPTVLPQQTKPPPGLKWYRQNAKNNPNPLLGSNTGNGPSFPGEEPSGIQATFLYRIVTKYWYIVLPLFIMGMFGGVDEEPPKGGQVRGEGGGATGSSVEQRQRRGKRD</sequence>
<dbReference type="PaxDb" id="35128-Thaps4701"/>
<name>B8C019_THAPS</name>
<dbReference type="PANTHER" id="PTHR39219:SF1">
    <property type="entry name" value="ER MEMBRANE PROTEIN COMPLEX SUBUNIT 10"/>
    <property type="match status" value="1"/>
</dbReference>
<accession>B8C019</accession>
<dbReference type="OMA" id="VISMAYQ"/>
<dbReference type="eggNOG" id="ENOG502RDCY">
    <property type="taxonomic scope" value="Eukaryota"/>
</dbReference>
<feature type="chain" id="PRO_5002866110" description="ER membrane protein complex subunit 10" evidence="2">
    <location>
        <begin position="22"/>
        <end position="302"/>
    </location>
</feature>
<evidence type="ECO:0000256" key="2">
    <source>
        <dbReference type="SAM" id="SignalP"/>
    </source>
</evidence>